<evidence type="ECO:0000313" key="2">
    <source>
        <dbReference type="EMBL" id="KAE8699083.1"/>
    </source>
</evidence>
<dbReference type="InterPro" id="IPR053151">
    <property type="entry name" value="RNase_H-like"/>
</dbReference>
<dbReference type="GO" id="GO:0004523">
    <property type="term" value="F:RNA-DNA hybrid ribonuclease activity"/>
    <property type="evidence" value="ECO:0007669"/>
    <property type="project" value="InterPro"/>
</dbReference>
<dbReference type="Pfam" id="PF13456">
    <property type="entry name" value="RVT_3"/>
    <property type="match status" value="1"/>
</dbReference>
<dbReference type="SUPFAM" id="SSF53098">
    <property type="entry name" value="Ribonuclease H-like"/>
    <property type="match status" value="1"/>
</dbReference>
<dbReference type="CDD" id="cd06222">
    <property type="entry name" value="RNase_H_like"/>
    <property type="match status" value="1"/>
</dbReference>
<accession>A0A6A3A515</accession>
<comment type="caution">
    <text evidence="2">The sequence shown here is derived from an EMBL/GenBank/DDBJ whole genome shotgun (WGS) entry which is preliminary data.</text>
</comment>
<feature type="domain" description="RNase H type-1" evidence="1">
    <location>
        <begin position="39"/>
        <end position="143"/>
    </location>
</feature>
<keyword evidence="3" id="KW-1185">Reference proteome</keyword>
<dbReference type="AlphaFoldDB" id="A0A6A3A515"/>
<evidence type="ECO:0000313" key="3">
    <source>
        <dbReference type="Proteomes" id="UP000436088"/>
    </source>
</evidence>
<dbReference type="PANTHER" id="PTHR47723">
    <property type="entry name" value="OS05G0353850 PROTEIN"/>
    <property type="match status" value="1"/>
</dbReference>
<dbReference type="GO" id="GO:0003676">
    <property type="term" value="F:nucleic acid binding"/>
    <property type="evidence" value="ECO:0007669"/>
    <property type="project" value="InterPro"/>
</dbReference>
<name>A0A6A3A515_HIBSY</name>
<gene>
    <name evidence="2" type="ORF">F3Y22_tig00110596pilonHSYRG00024</name>
</gene>
<sequence>MKQEGIRAKIRNTGITQRIKRWEAPPEDCVKVNTDGAKDLLRDSNGDWIICFSKVIRICSVVEAKLWGLFKGLLHARRIGARKVAVELDSNEAFKMLSPRQQGLASPAIMQHIWELMGENWSVTFSFVRREVNKLADNMAKLAQRDDFTGRIFQTPPKVVRSILQEDRHGLMARGHM</sequence>
<reference evidence="2" key="1">
    <citation type="submission" date="2019-09" db="EMBL/GenBank/DDBJ databases">
        <title>Draft genome information of white flower Hibiscus syriacus.</title>
        <authorList>
            <person name="Kim Y.-M."/>
        </authorList>
    </citation>
    <scope>NUCLEOTIDE SEQUENCE [LARGE SCALE GENOMIC DNA]</scope>
    <source>
        <strain evidence="2">YM2019G1</strain>
    </source>
</reference>
<dbReference type="Proteomes" id="UP000436088">
    <property type="component" value="Unassembled WGS sequence"/>
</dbReference>
<dbReference type="Gene3D" id="3.30.420.10">
    <property type="entry name" value="Ribonuclease H-like superfamily/Ribonuclease H"/>
    <property type="match status" value="1"/>
</dbReference>
<dbReference type="InterPro" id="IPR044730">
    <property type="entry name" value="RNase_H-like_dom_plant"/>
</dbReference>
<protein>
    <recommendedName>
        <fullName evidence="1">RNase H type-1 domain-containing protein</fullName>
    </recommendedName>
</protein>
<dbReference type="EMBL" id="VEPZ02001043">
    <property type="protein sequence ID" value="KAE8699083.1"/>
    <property type="molecule type" value="Genomic_DNA"/>
</dbReference>
<dbReference type="InterPro" id="IPR002156">
    <property type="entry name" value="RNaseH_domain"/>
</dbReference>
<dbReference type="PANTHER" id="PTHR47723:SF19">
    <property type="entry name" value="POLYNUCLEOTIDYL TRANSFERASE, RIBONUCLEASE H-LIKE SUPERFAMILY PROTEIN"/>
    <property type="match status" value="1"/>
</dbReference>
<proteinExistence type="predicted"/>
<organism evidence="2 3">
    <name type="scientific">Hibiscus syriacus</name>
    <name type="common">Rose of Sharon</name>
    <dbReference type="NCBI Taxonomy" id="106335"/>
    <lineage>
        <taxon>Eukaryota</taxon>
        <taxon>Viridiplantae</taxon>
        <taxon>Streptophyta</taxon>
        <taxon>Embryophyta</taxon>
        <taxon>Tracheophyta</taxon>
        <taxon>Spermatophyta</taxon>
        <taxon>Magnoliopsida</taxon>
        <taxon>eudicotyledons</taxon>
        <taxon>Gunneridae</taxon>
        <taxon>Pentapetalae</taxon>
        <taxon>rosids</taxon>
        <taxon>malvids</taxon>
        <taxon>Malvales</taxon>
        <taxon>Malvaceae</taxon>
        <taxon>Malvoideae</taxon>
        <taxon>Hibiscus</taxon>
    </lineage>
</organism>
<dbReference type="InterPro" id="IPR036397">
    <property type="entry name" value="RNaseH_sf"/>
</dbReference>
<evidence type="ECO:0000259" key="1">
    <source>
        <dbReference type="Pfam" id="PF13456"/>
    </source>
</evidence>
<dbReference type="InterPro" id="IPR012337">
    <property type="entry name" value="RNaseH-like_sf"/>
</dbReference>